<reference evidence="1" key="1">
    <citation type="journal article" date="2021" name="IMA Fungus">
        <title>Genomic characterization of three marine fungi, including Emericellopsis atlantica sp. nov. with signatures of a generalist lifestyle and marine biomass degradation.</title>
        <authorList>
            <person name="Hagestad O.C."/>
            <person name="Hou L."/>
            <person name="Andersen J.H."/>
            <person name="Hansen E.H."/>
            <person name="Altermark B."/>
            <person name="Li C."/>
            <person name="Kuhnert E."/>
            <person name="Cox R.J."/>
            <person name="Crous P.W."/>
            <person name="Spatafora J.W."/>
            <person name="Lail K."/>
            <person name="Amirebrahimi M."/>
            <person name="Lipzen A."/>
            <person name="Pangilinan J."/>
            <person name="Andreopoulos W."/>
            <person name="Hayes R.D."/>
            <person name="Ng V."/>
            <person name="Grigoriev I.V."/>
            <person name="Jackson S.A."/>
            <person name="Sutton T.D.S."/>
            <person name="Dobson A.D.W."/>
            <person name="Rama T."/>
        </authorList>
    </citation>
    <scope>NUCLEOTIDE SEQUENCE</scope>
    <source>
        <strain evidence="1">TS7</strain>
    </source>
</reference>
<dbReference type="GeneID" id="70290148"/>
<dbReference type="RefSeq" id="XP_046123213.1">
    <property type="nucleotide sequence ID" value="XM_046259245.1"/>
</dbReference>
<dbReference type="AlphaFoldDB" id="A0A9P8CTL2"/>
<dbReference type="Proteomes" id="UP000887229">
    <property type="component" value="Unassembled WGS sequence"/>
</dbReference>
<sequence>MIVVYGVSSSRMSFARLCVWSRRALDSDETRCYSRRDTWALQCARHAVDRSRRGKEREKAALDVAGKMLAQVQSVVPAGEIREDKTGRSMVAVRGNGGLVYQPHIYFQGKSLSVTVLVIEATVRSRPHGNIDWGFKSRSTHAFAHRPKYDKAPRLRRQLSCLQQRVSLLLARSIYTSQRQPFSKNFSSLPFSYPSTPET</sequence>
<name>A0A9P8CTL2_9HYPO</name>
<evidence type="ECO:0000313" key="1">
    <source>
        <dbReference type="EMBL" id="KAG9259289.1"/>
    </source>
</evidence>
<accession>A0A9P8CTL2</accession>
<organism evidence="1 2">
    <name type="scientific">Emericellopsis atlantica</name>
    <dbReference type="NCBI Taxonomy" id="2614577"/>
    <lineage>
        <taxon>Eukaryota</taxon>
        <taxon>Fungi</taxon>
        <taxon>Dikarya</taxon>
        <taxon>Ascomycota</taxon>
        <taxon>Pezizomycotina</taxon>
        <taxon>Sordariomycetes</taxon>
        <taxon>Hypocreomycetidae</taxon>
        <taxon>Hypocreales</taxon>
        <taxon>Bionectriaceae</taxon>
        <taxon>Emericellopsis</taxon>
    </lineage>
</organism>
<evidence type="ECO:0000313" key="2">
    <source>
        <dbReference type="Proteomes" id="UP000887229"/>
    </source>
</evidence>
<comment type="caution">
    <text evidence="1">The sequence shown here is derived from an EMBL/GenBank/DDBJ whole genome shotgun (WGS) entry which is preliminary data.</text>
</comment>
<gene>
    <name evidence="1" type="ORF">F5Z01DRAFT_34739</name>
</gene>
<protein>
    <submittedName>
        <fullName evidence="1">Uncharacterized protein</fullName>
    </submittedName>
</protein>
<keyword evidence="2" id="KW-1185">Reference proteome</keyword>
<proteinExistence type="predicted"/>
<dbReference type="EMBL" id="MU251242">
    <property type="protein sequence ID" value="KAG9259289.1"/>
    <property type="molecule type" value="Genomic_DNA"/>
</dbReference>